<gene>
    <name evidence="1" type="ORF">AAE02nite_11150</name>
</gene>
<protein>
    <submittedName>
        <fullName evidence="1">Uncharacterized protein</fullName>
    </submittedName>
</protein>
<reference evidence="1 2" key="1">
    <citation type="submission" date="2019-07" db="EMBL/GenBank/DDBJ databases">
        <title>Whole genome shotgun sequence of Adhaeribacter aerolatus NBRC 106133.</title>
        <authorList>
            <person name="Hosoyama A."/>
            <person name="Uohara A."/>
            <person name="Ohji S."/>
            <person name="Ichikawa N."/>
        </authorList>
    </citation>
    <scope>NUCLEOTIDE SEQUENCE [LARGE SCALE GENOMIC DNA]</scope>
    <source>
        <strain evidence="1 2">NBRC 106133</strain>
    </source>
</reference>
<accession>A0A512AUR9</accession>
<dbReference type="RefSeq" id="WP_146895811.1">
    <property type="nucleotide sequence ID" value="NZ_BJYS01000006.1"/>
</dbReference>
<dbReference type="InterPro" id="IPR029058">
    <property type="entry name" value="AB_hydrolase_fold"/>
</dbReference>
<comment type="caution">
    <text evidence="1">The sequence shown here is derived from an EMBL/GenBank/DDBJ whole genome shotgun (WGS) entry which is preliminary data.</text>
</comment>
<dbReference type="EMBL" id="BJYS01000006">
    <property type="protein sequence ID" value="GEO03451.1"/>
    <property type="molecule type" value="Genomic_DNA"/>
</dbReference>
<name>A0A512AUR9_9BACT</name>
<evidence type="ECO:0000313" key="2">
    <source>
        <dbReference type="Proteomes" id="UP000321532"/>
    </source>
</evidence>
<proteinExistence type="predicted"/>
<dbReference type="Proteomes" id="UP000321532">
    <property type="component" value="Unassembled WGS sequence"/>
</dbReference>
<evidence type="ECO:0000313" key="1">
    <source>
        <dbReference type="EMBL" id="GEO03451.1"/>
    </source>
</evidence>
<keyword evidence="2" id="KW-1185">Reference proteome</keyword>
<sequence length="89" mass="10405">MHKIYLTCFRILVVGLFSFIGSTQLARSQGININYEEEKVGPYTLPDLLRLPDGSVVTNPQQWETQVRPHTLALFKEHIDRDRTYRKLM</sequence>
<dbReference type="Gene3D" id="3.40.50.1820">
    <property type="entry name" value="alpha/beta hydrolase"/>
    <property type="match status" value="1"/>
</dbReference>
<dbReference type="AlphaFoldDB" id="A0A512AUR9"/>
<organism evidence="1 2">
    <name type="scientific">Adhaeribacter aerolatus</name>
    <dbReference type="NCBI Taxonomy" id="670289"/>
    <lineage>
        <taxon>Bacteria</taxon>
        <taxon>Pseudomonadati</taxon>
        <taxon>Bacteroidota</taxon>
        <taxon>Cytophagia</taxon>
        <taxon>Cytophagales</taxon>
        <taxon>Hymenobacteraceae</taxon>
        <taxon>Adhaeribacter</taxon>
    </lineage>
</organism>